<reference evidence="2" key="1">
    <citation type="submission" date="2024-05" db="EMBL/GenBank/DDBJ databases">
        <title>Metabacillus sp. nov., isolated from the rhizosphere soil of tomato plants.</title>
        <authorList>
            <person name="Ma R."/>
        </authorList>
    </citation>
    <scope>NUCLEOTIDE SEQUENCE</scope>
    <source>
        <strain evidence="2">DBTR6</strain>
    </source>
</reference>
<comment type="caution">
    <text evidence="2">The sequence shown here is derived from an EMBL/GenBank/DDBJ whole genome shotgun (WGS) entry which is preliminary data.</text>
</comment>
<dbReference type="Proteomes" id="UP001165287">
    <property type="component" value="Unassembled WGS sequence"/>
</dbReference>
<keyword evidence="3" id="KW-1185">Reference proteome</keyword>
<gene>
    <name evidence="2" type="ORF">K9V48_25240</name>
</gene>
<feature type="region of interest" description="Disordered" evidence="1">
    <location>
        <begin position="1"/>
        <end position="93"/>
    </location>
</feature>
<organism evidence="2 3">
    <name type="scientific">Metabacillus rhizolycopersici</name>
    <dbReference type="NCBI Taxonomy" id="2875709"/>
    <lineage>
        <taxon>Bacteria</taxon>
        <taxon>Bacillati</taxon>
        <taxon>Bacillota</taxon>
        <taxon>Bacilli</taxon>
        <taxon>Bacillales</taxon>
        <taxon>Bacillaceae</taxon>
        <taxon>Metabacillus</taxon>
    </lineage>
</organism>
<evidence type="ECO:0000313" key="3">
    <source>
        <dbReference type="Proteomes" id="UP001165287"/>
    </source>
</evidence>
<accession>A0ABS7UYN2</accession>
<evidence type="ECO:0000313" key="2">
    <source>
        <dbReference type="EMBL" id="MBZ5753440.1"/>
    </source>
</evidence>
<dbReference type="RefSeq" id="WP_224141860.1">
    <property type="nucleotide sequence ID" value="NZ_JAIQUM010000110.1"/>
</dbReference>
<sequence>MFRKIMKQIKQLSQGSSERRHDHYRRGNRSERRHDHYRRGSSSERRHDHYRRGSSSERRHSYYHRGSSSSNRRYKQSPMSGSNYYKRKGRSSS</sequence>
<dbReference type="EMBL" id="JAIQUM010000110">
    <property type="protein sequence ID" value="MBZ5753440.1"/>
    <property type="molecule type" value="Genomic_DNA"/>
</dbReference>
<protein>
    <submittedName>
        <fullName evidence="2">Uncharacterized protein</fullName>
    </submittedName>
</protein>
<proteinExistence type="predicted"/>
<evidence type="ECO:0000256" key="1">
    <source>
        <dbReference type="SAM" id="MobiDB-lite"/>
    </source>
</evidence>
<name>A0ABS7UYN2_9BACI</name>